<dbReference type="InterPro" id="IPR002173">
    <property type="entry name" value="Carboh/pur_kinase_PfkB_CS"/>
</dbReference>
<feature type="domain" description="Carbohydrate kinase PfkB" evidence="3">
    <location>
        <begin position="7"/>
        <end position="295"/>
    </location>
</feature>
<evidence type="ECO:0000313" key="4">
    <source>
        <dbReference type="EMBL" id="OEO33207.1"/>
    </source>
</evidence>
<evidence type="ECO:0000313" key="5">
    <source>
        <dbReference type="Proteomes" id="UP000095463"/>
    </source>
</evidence>
<protein>
    <submittedName>
        <fullName evidence="4">Ribokinase</fullName>
    </submittedName>
</protein>
<dbReference type="Gene3D" id="3.40.1190.20">
    <property type="match status" value="1"/>
</dbReference>
<gene>
    <name evidence="4" type="ORF">VW23_007760</name>
</gene>
<dbReference type="InterPro" id="IPR029056">
    <property type="entry name" value="Ribokinase-like"/>
</dbReference>
<keyword evidence="2" id="KW-0418">Kinase</keyword>
<reference evidence="4 5" key="1">
    <citation type="journal article" date="2015" name="Genome Announc.">
        <title>Genome Assemblies of Three Soil-Associated Devosia species: D. insulae, D. limi, and D. soli.</title>
        <authorList>
            <person name="Hassan Y.I."/>
            <person name="Lepp D."/>
            <person name="Zhou T."/>
        </authorList>
    </citation>
    <scope>NUCLEOTIDE SEQUENCE [LARGE SCALE GENOMIC DNA]</scope>
    <source>
        <strain evidence="4 5">DS-56</strain>
    </source>
</reference>
<dbReference type="EMBL" id="LAJE02000017">
    <property type="protein sequence ID" value="OEO33207.1"/>
    <property type="molecule type" value="Genomic_DNA"/>
</dbReference>
<dbReference type="PROSITE" id="PS00583">
    <property type="entry name" value="PFKB_KINASES_1"/>
    <property type="match status" value="1"/>
</dbReference>
<accession>A0A1E5XX88</accession>
<evidence type="ECO:0000259" key="3">
    <source>
        <dbReference type="Pfam" id="PF00294"/>
    </source>
</evidence>
<dbReference type="SUPFAM" id="SSF53613">
    <property type="entry name" value="Ribokinase-like"/>
    <property type="match status" value="1"/>
</dbReference>
<evidence type="ECO:0000256" key="1">
    <source>
        <dbReference type="ARBA" id="ARBA00022679"/>
    </source>
</evidence>
<keyword evidence="5" id="KW-1185">Reference proteome</keyword>
<dbReference type="OrthoDB" id="9775849at2"/>
<evidence type="ECO:0000256" key="2">
    <source>
        <dbReference type="ARBA" id="ARBA00022777"/>
    </source>
</evidence>
<dbReference type="AlphaFoldDB" id="A0A1E5XX88"/>
<dbReference type="Proteomes" id="UP000095463">
    <property type="component" value="Unassembled WGS sequence"/>
</dbReference>
<proteinExistence type="predicted"/>
<keyword evidence="1" id="KW-0808">Transferase</keyword>
<comment type="caution">
    <text evidence="4">The sequence shown here is derived from an EMBL/GenBank/DDBJ whole genome shotgun (WGS) entry which is preliminary data.</text>
</comment>
<organism evidence="4 5">
    <name type="scientific">Devosia insulae DS-56</name>
    <dbReference type="NCBI Taxonomy" id="1116389"/>
    <lineage>
        <taxon>Bacteria</taxon>
        <taxon>Pseudomonadati</taxon>
        <taxon>Pseudomonadota</taxon>
        <taxon>Alphaproteobacteria</taxon>
        <taxon>Hyphomicrobiales</taxon>
        <taxon>Devosiaceae</taxon>
        <taxon>Devosia</taxon>
    </lineage>
</organism>
<dbReference type="GO" id="GO:0016301">
    <property type="term" value="F:kinase activity"/>
    <property type="evidence" value="ECO:0007669"/>
    <property type="project" value="UniProtKB-KW"/>
</dbReference>
<dbReference type="PANTHER" id="PTHR10584:SF167">
    <property type="entry name" value="PFKB DOMAIN PROTEIN"/>
    <property type="match status" value="1"/>
</dbReference>
<sequence>MSDSTGRVIVIGDVMTDVIVIPEGPLVRGSDRRAQITQRPGGSGANQAVWLGSMGTPVSFVARVGARDKPHLEAYLRGFHVDPVLIADPVKPSGILVVIVDAGGERSFLTDRGANLDLSHSDMPVWLLEETRYVLVSGYSLFAEKPRHAARWMAGEAQSRSIPVAVDAASVGFVEEVGADKFLQWTKGFSTLFANADEAVALAGSADLETQMRVLGPNYGRVVIKLGAGGAAVGDVSGVKLKLPAPAVKVVDTTGAGDAFAAAFVSAELRGVDVETCLRRGIEAGSAAVTKVGGQPD</sequence>
<dbReference type="Pfam" id="PF00294">
    <property type="entry name" value="PfkB"/>
    <property type="match status" value="1"/>
</dbReference>
<dbReference type="PANTHER" id="PTHR10584">
    <property type="entry name" value="SUGAR KINASE"/>
    <property type="match status" value="1"/>
</dbReference>
<dbReference type="RefSeq" id="WP_069907670.1">
    <property type="nucleotide sequence ID" value="NZ_LAJE02000017.1"/>
</dbReference>
<name>A0A1E5XX88_9HYPH</name>
<dbReference type="PROSITE" id="PS00584">
    <property type="entry name" value="PFKB_KINASES_2"/>
    <property type="match status" value="1"/>
</dbReference>
<dbReference type="InterPro" id="IPR011611">
    <property type="entry name" value="PfkB_dom"/>
</dbReference>